<evidence type="ECO:0000256" key="2">
    <source>
        <dbReference type="ARBA" id="ARBA00022448"/>
    </source>
</evidence>
<name>A0ABQ0DQ36_9EUKA</name>
<gene>
    <name evidence="4" type="ORF">ENUP19_0224G0020</name>
</gene>
<reference evidence="4 5" key="1">
    <citation type="journal article" date="2019" name="PLoS Negl. Trop. Dis.">
        <title>Whole genome sequencing of Entamoeba nuttalli reveals mammalian host-related molecular signatures and a novel octapeptide-repeat surface protein.</title>
        <authorList>
            <person name="Tanaka M."/>
            <person name="Makiuchi T."/>
            <person name="Komiyama T."/>
            <person name="Shiina T."/>
            <person name="Osaki K."/>
            <person name="Tachibana H."/>
        </authorList>
    </citation>
    <scope>NUCLEOTIDE SEQUENCE [LARGE SCALE GENOMIC DNA]</scope>
    <source>
        <strain evidence="4 5">P19-061405</strain>
    </source>
</reference>
<dbReference type="InterPro" id="IPR011989">
    <property type="entry name" value="ARM-like"/>
</dbReference>
<dbReference type="Gene3D" id="1.25.10.10">
    <property type="entry name" value="Leucine-rich Repeat Variant"/>
    <property type="match status" value="1"/>
</dbReference>
<evidence type="ECO:0000313" key="5">
    <source>
        <dbReference type="Proteomes" id="UP001628156"/>
    </source>
</evidence>
<proteinExistence type="inferred from homology"/>
<comment type="similarity">
    <text evidence="1">Belongs to the importin alpha family.</text>
</comment>
<evidence type="ECO:0000256" key="1">
    <source>
        <dbReference type="ARBA" id="ARBA00010394"/>
    </source>
</evidence>
<keyword evidence="2" id="KW-0813">Transport</keyword>
<sequence>MSNLRDTIEIDSELKRREKGIAELRKSRRERRLEVKRIQGTNSLPDIPLQQTLPMLKQENVSEAIDLISTHLFYSKFSDVYYVYNCIDLIFIHLQGSEEVVFKILKLLTNIASIDGSFDYLLKVDHTFIIRNLLLSQNSNIRTQTAWYLSNIILDSDCVYPVFKKMGLLDSLQTGLQLYYQDIGYCQKIGFLIGAIAKYCDESNNECSIKSDNMEVELTQKTNQITTVEFKQSISPTNSIYEDIFPLLSLLYPRIESINTTYFILSMLSQIEINFKKLAKSIPTLYKTISSGLNSKSQWTRNYCIAICVNISDFNQKYMTRLMQQSDFFRNLSQTVYLSSPSLFVDLCYVCSNMIAMNQSVTPVLLQVNLVQRMIQKLSNFDFSENTDSIVDIKIEFGWFYLNVLSTSPIHQIALIISNNLTFKALTIMAECLIQNSKEFISIFIDSVTKIITELLHDDSELAKNFIDILEESGVTENLHKIEYSSDEHTIALNNYFYVIDHNNHLEDK</sequence>
<dbReference type="InterPro" id="IPR016024">
    <property type="entry name" value="ARM-type_fold"/>
</dbReference>
<dbReference type="PANTHER" id="PTHR23316">
    <property type="entry name" value="IMPORTIN ALPHA"/>
    <property type="match status" value="1"/>
</dbReference>
<keyword evidence="3" id="KW-0653">Protein transport</keyword>
<dbReference type="EMBL" id="BAAFRS010000224">
    <property type="protein sequence ID" value="GAB1224887.1"/>
    <property type="molecule type" value="Genomic_DNA"/>
</dbReference>
<dbReference type="SUPFAM" id="SSF48371">
    <property type="entry name" value="ARM repeat"/>
    <property type="match status" value="1"/>
</dbReference>
<evidence type="ECO:0008006" key="6">
    <source>
        <dbReference type="Google" id="ProtNLM"/>
    </source>
</evidence>
<evidence type="ECO:0000256" key="3">
    <source>
        <dbReference type="ARBA" id="ARBA00022927"/>
    </source>
</evidence>
<dbReference type="Proteomes" id="UP001628156">
    <property type="component" value="Unassembled WGS sequence"/>
</dbReference>
<comment type="caution">
    <text evidence="4">The sequence shown here is derived from an EMBL/GenBank/DDBJ whole genome shotgun (WGS) entry which is preliminary data.</text>
</comment>
<keyword evidence="5" id="KW-1185">Reference proteome</keyword>
<protein>
    <recommendedName>
        <fullName evidence="6">Importin alpha</fullName>
    </recommendedName>
</protein>
<organism evidence="4 5">
    <name type="scientific">Entamoeba nuttalli</name>
    <dbReference type="NCBI Taxonomy" id="412467"/>
    <lineage>
        <taxon>Eukaryota</taxon>
        <taxon>Amoebozoa</taxon>
        <taxon>Evosea</taxon>
        <taxon>Archamoebae</taxon>
        <taxon>Mastigamoebida</taxon>
        <taxon>Entamoebidae</taxon>
        <taxon>Entamoeba</taxon>
    </lineage>
</organism>
<evidence type="ECO:0000313" key="4">
    <source>
        <dbReference type="EMBL" id="GAB1224887.1"/>
    </source>
</evidence>
<accession>A0ABQ0DQ36</accession>